<dbReference type="InterPro" id="IPR016135">
    <property type="entry name" value="UBQ-conjugating_enzyme/RWD"/>
</dbReference>
<evidence type="ECO:0000256" key="1">
    <source>
        <dbReference type="ARBA" id="ARBA00022771"/>
    </source>
</evidence>
<dbReference type="Pfam" id="PF05773">
    <property type="entry name" value="RWD"/>
    <property type="match status" value="1"/>
</dbReference>
<dbReference type="InterPro" id="IPR013083">
    <property type="entry name" value="Znf_RING/FYVE/PHD"/>
</dbReference>
<dbReference type="PANTHER" id="PTHR13198">
    <property type="entry name" value="RING FINGER PROTEIN 25"/>
    <property type="match status" value="1"/>
</dbReference>
<dbReference type="CDD" id="cd16470">
    <property type="entry name" value="RING-H2_RNF25"/>
    <property type="match status" value="1"/>
</dbReference>
<protein>
    <recommendedName>
        <fullName evidence="9">E3 ubiquitin-protein ligase RNF25</fullName>
    </recommendedName>
</protein>
<accession>A0AAN9VG60</accession>
<dbReference type="EMBL" id="JAZDUA010000285">
    <property type="protein sequence ID" value="KAK7862256.1"/>
    <property type="molecule type" value="Genomic_DNA"/>
</dbReference>
<evidence type="ECO:0000256" key="3">
    <source>
        <dbReference type="PROSITE-ProRule" id="PRU00175"/>
    </source>
</evidence>
<evidence type="ECO:0000313" key="8">
    <source>
        <dbReference type="Proteomes" id="UP001378592"/>
    </source>
</evidence>
<dbReference type="Proteomes" id="UP001378592">
    <property type="component" value="Unassembled WGS sequence"/>
</dbReference>
<dbReference type="GO" id="GO:0005634">
    <property type="term" value="C:nucleus"/>
    <property type="evidence" value="ECO:0007669"/>
    <property type="project" value="TreeGrafter"/>
</dbReference>
<dbReference type="GO" id="GO:0016567">
    <property type="term" value="P:protein ubiquitination"/>
    <property type="evidence" value="ECO:0007669"/>
    <property type="project" value="TreeGrafter"/>
</dbReference>
<dbReference type="InterPro" id="IPR006575">
    <property type="entry name" value="RWD_dom"/>
</dbReference>
<keyword evidence="8" id="KW-1185">Reference proteome</keyword>
<dbReference type="PANTHER" id="PTHR13198:SF4">
    <property type="entry name" value="E3 UBIQUITIN-PROTEIN LIGASE RNF25"/>
    <property type="match status" value="1"/>
</dbReference>
<dbReference type="CDD" id="cd23818">
    <property type="entry name" value="RWD_RNF25"/>
    <property type="match status" value="1"/>
</dbReference>
<dbReference type="InterPro" id="IPR001841">
    <property type="entry name" value="Znf_RING"/>
</dbReference>
<evidence type="ECO:0000259" key="6">
    <source>
        <dbReference type="PROSITE" id="PS50908"/>
    </source>
</evidence>
<dbReference type="SUPFAM" id="SSF54495">
    <property type="entry name" value="UBC-like"/>
    <property type="match status" value="1"/>
</dbReference>
<feature type="domain" description="RWD" evidence="6">
    <location>
        <begin position="14"/>
        <end position="123"/>
    </location>
</feature>
<dbReference type="GO" id="GO:0051246">
    <property type="term" value="P:regulation of protein metabolic process"/>
    <property type="evidence" value="ECO:0007669"/>
    <property type="project" value="UniProtKB-ARBA"/>
</dbReference>
<dbReference type="SUPFAM" id="SSF57850">
    <property type="entry name" value="RING/U-box"/>
    <property type="match status" value="1"/>
</dbReference>
<dbReference type="Gene3D" id="3.30.40.10">
    <property type="entry name" value="Zinc/RING finger domain, C3HC4 (zinc finger)"/>
    <property type="match status" value="1"/>
</dbReference>
<evidence type="ECO:0000256" key="4">
    <source>
        <dbReference type="SAM" id="MobiDB-lite"/>
    </source>
</evidence>
<dbReference type="InterPro" id="IPR039133">
    <property type="entry name" value="RNF25"/>
</dbReference>
<dbReference type="GO" id="GO:0008270">
    <property type="term" value="F:zinc ion binding"/>
    <property type="evidence" value="ECO:0007669"/>
    <property type="project" value="UniProtKB-KW"/>
</dbReference>
<gene>
    <name evidence="7" type="ORF">R5R35_008133</name>
</gene>
<organism evidence="7 8">
    <name type="scientific">Gryllus longicercus</name>
    <dbReference type="NCBI Taxonomy" id="2509291"/>
    <lineage>
        <taxon>Eukaryota</taxon>
        <taxon>Metazoa</taxon>
        <taxon>Ecdysozoa</taxon>
        <taxon>Arthropoda</taxon>
        <taxon>Hexapoda</taxon>
        <taxon>Insecta</taxon>
        <taxon>Pterygota</taxon>
        <taxon>Neoptera</taxon>
        <taxon>Polyneoptera</taxon>
        <taxon>Orthoptera</taxon>
        <taxon>Ensifera</taxon>
        <taxon>Gryllidea</taxon>
        <taxon>Grylloidea</taxon>
        <taxon>Gryllidae</taxon>
        <taxon>Gryllinae</taxon>
        <taxon>Gryllus</taxon>
    </lineage>
</organism>
<evidence type="ECO:0000256" key="2">
    <source>
        <dbReference type="ARBA" id="ARBA00022833"/>
    </source>
</evidence>
<dbReference type="Gene3D" id="3.10.110.10">
    <property type="entry name" value="Ubiquitin Conjugating Enzyme"/>
    <property type="match status" value="1"/>
</dbReference>
<comment type="caution">
    <text evidence="7">The sequence shown here is derived from an EMBL/GenBank/DDBJ whole genome shotgun (WGS) entry which is preliminary data.</text>
</comment>
<dbReference type="AlphaFoldDB" id="A0AAN9VG60"/>
<proteinExistence type="predicted"/>
<dbReference type="SMART" id="SM00184">
    <property type="entry name" value="RING"/>
    <property type="match status" value="1"/>
</dbReference>
<dbReference type="PROSITE" id="PS50908">
    <property type="entry name" value="RWD"/>
    <property type="match status" value="1"/>
</dbReference>
<dbReference type="FunFam" id="3.30.40.10:FF:000215">
    <property type="entry name" value="E3 ubiquitin-protein ligase RNF25"/>
    <property type="match status" value="1"/>
</dbReference>
<dbReference type="GO" id="GO:0033554">
    <property type="term" value="P:cellular response to stress"/>
    <property type="evidence" value="ECO:0007669"/>
    <property type="project" value="UniProtKB-ARBA"/>
</dbReference>
<feature type="region of interest" description="Disordered" evidence="4">
    <location>
        <begin position="261"/>
        <end position="331"/>
    </location>
</feature>
<keyword evidence="2" id="KW-0862">Zinc</keyword>
<dbReference type="GO" id="GO:0010468">
    <property type="term" value="P:regulation of gene expression"/>
    <property type="evidence" value="ECO:0007669"/>
    <property type="project" value="UniProtKB-ARBA"/>
</dbReference>
<dbReference type="FunFam" id="3.10.110.10:FF:000050">
    <property type="entry name" value="eIF-2-alpha kinase GCN2"/>
    <property type="match status" value="1"/>
</dbReference>
<evidence type="ECO:0000259" key="5">
    <source>
        <dbReference type="PROSITE" id="PS50089"/>
    </source>
</evidence>
<name>A0AAN9VG60_9ORTH</name>
<evidence type="ECO:0008006" key="9">
    <source>
        <dbReference type="Google" id="ProtNLM"/>
    </source>
</evidence>
<feature type="domain" description="RING-type" evidence="5">
    <location>
        <begin position="130"/>
        <end position="193"/>
    </location>
</feature>
<keyword evidence="1 3" id="KW-0479">Metal-binding</keyword>
<evidence type="ECO:0000313" key="7">
    <source>
        <dbReference type="EMBL" id="KAK7862256.1"/>
    </source>
</evidence>
<sequence length="331" mass="36945">MSSITSDVDERIVDEVEALKAIMMDEVIVKCDENGFPSSVETVVFPATADDAMRKYVCVTLVVELPEGYPDKTPNVMLRNPRGLDDTVLEKIQVDIKEKCSDYTGQPVIYELIELVKEHLTASNLPSCQCAICLYGFSEGDQFTKTECYHYFHSYCLASHVVNTEKSFKEEQEKLPAWQRVQKTFQVQCPVCREPIAYDMDLLTSAPPPLDVENARQFELNDELRSLQQKMASLFSYQKSRGGIIDPEADDSKLVLVTNTPTEEAPAGPSLPPPPPVPKTDKPPTSSEGYGFRGEWRRGRSTFGRGRGGFRGRKSSGGSARGRQFQPAVSR</sequence>
<dbReference type="Pfam" id="PF17123">
    <property type="entry name" value="zf-RING_11"/>
    <property type="match status" value="1"/>
</dbReference>
<keyword evidence="1 3" id="KW-0863">Zinc-finger</keyword>
<dbReference type="GO" id="GO:0061630">
    <property type="term" value="F:ubiquitin protein ligase activity"/>
    <property type="evidence" value="ECO:0007669"/>
    <property type="project" value="InterPro"/>
</dbReference>
<dbReference type="SMART" id="SM00591">
    <property type="entry name" value="RWD"/>
    <property type="match status" value="1"/>
</dbReference>
<reference evidence="7 8" key="1">
    <citation type="submission" date="2024-03" db="EMBL/GenBank/DDBJ databases">
        <title>The genome assembly and annotation of the cricket Gryllus longicercus Weissman &amp; Gray.</title>
        <authorList>
            <person name="Szrajer S."/>
            <person name="Gray D."/>
            <person name="Ylla G."/>
        </authorList>
    </citation>
    <scope>NUCLEOTIDE SEQUENCE [LARGE SCALE GENOMIC DNA]</scope>
    <source>
        <strain evidence="7">DAG 2021-001</strain>
        <tissue evidence="7">Whole body minus gut</tissue>
    </source>
</reference>
<feature type="compositionally biased region" description="Pro residues" evidence="4">
    <location>
        <begin position="269"/>
        <end position="278"/>
    </location>
</feature>
<dbReference type="PROSITE" id="PS50089">
    <property type="entry name" value="ZF_RING_2"/>
    <property type="match status" value="1"/>
</dbReference>
<dbReference type="GO" id="GO:0009893">
    <property type="term" value="P:positive regulation of metabolic process"/>
    <property type="evidence" value="ECO:0007669"/>
    <property type="project" value="UniProtKB-ARBA"/>
</dbReference>